<protein>
    <submittedName>
        <fullName evidence="1">Uncharacterized protein</fullName>
    </submittedName>
</protein>
<accession>A0AAE1ETL2</accession>
<comment type="caution">
    <text evidence="1">The sequence shown here is derived from an EMBL/GenBank/DDBJ whole genome shotgun (WGS) entry which is preliminary data.</text>
</comment>
<dbReference type="AlphaFoldDB" id="A0AAE1ETL2"/>
<evidence type="ECO:0000313" key="2">
    <source>
        <dbReference type="Proteomes" id="UP001286313"/>
    </source>
</evidence>
<dbReference type="EMBL" id="JAWQEG010004574">
    <property type="protein sequence ID" value="KAK3861048.1"/>
    <property type="molecule type" value="Genomic_DNA"/>
</dbReference>
<keyword evidence="2" id="KW-1185">Reference proteome</keyword>
<organism evidence="1 2">
    <name type="scientific">Petrolisthes cinctipes</name>
    <name type="common">Flat porcelain crab</name>
    <dbReference type="NCBI Taxonomy" id="88211"/>
    <lineage>
        <taxon>Eukaryota</taxon>
        <taxon>Metazoa</taxon>
        <taxon>Ecdysozoa</taxon>
        <taxon>Arthropoda</taxon>
        <taxon>Crustacea</taxon>
        <taxon>Multicrustacea</taxon>
        <taxon>Malacostraca</taxon>
        <taxon>Eumalacostraca</taxon>
        <taxon>Eucarida</taxon>
        <taxon>Decapoda</taxon>
        <taxon>Pleocyemata</taxon>
        <taxon>Anomura</taxon>
        <taxon>Galatheoidea</taxon>
        <taxon>Porcellanidae</taxon>
        <taxon>Petrolisthes</taxon>
    </lineage>
</organism>
<gene>
    <name evidence="1" type="ORF">Pcinc_032947</name>
</gene>
<sequence length="157" mass="17893">MNGVWKNVCPSLVNDLKGFDSEFIDEAKHNCVRLGNYLNLDIDESDSNELLDSHDSELNSEDLMELGKQMENDENDEVVLRQFTLKNLASAFELLEKSMVLFEDQDPNVEHFAKVYRAVEDAPHPLMHFLLQHHLSNRVSVASCITYVCESGKLPLP</sequence>
<dbReference type="Proteomes" id="UP001286313">
    <property type="component" value="Unassembled WGS sequence"/>
</dbReference>
<proteinExistence type="predicted"/>
<reference evidence="1" key="1">
    <citation type="submission" date="2023-10" db="EMBL/GenBank/DDBJ databases">
        <title>Genome assemblies of two species of porcelain crab, Petrolisthes cinctipes and Petrolisthes manimaculis (Anomura: Porcellanidae).</title>
        <authorList>
            <person name="Angst P."/>
        </authorList>
    </citation>
    <scope>NUCLEOTIDE SEQUENCE</scope>
    <source>
        <strain evidence="1">PB745_01</strain>
        <tissue evidence="1">Gill</tissue>
    </source>
</reference>
<name>A0AAE1ETL2_PETCI</name>
<evidence type="ECO:0000313" key="1">
    <source>
        <dbReference type="EMBL" id="KAK3861048.1"/>
    </source>
</evidence>